<proteinExistence type="predicted"/>
<dbReference type="EMBL" id="CP069107">
    <property type="protein sequence ID" value="QSS57769.1"/>
    <property type="molecule type" value="Genomic_DNA"/>
</dbReference>
<evidence type="ECO:0000313" key="1">
    <source>
        <dbReference type="EMBL" id="QSS57769.1"/>
    </source>
</evidence>
<name>A0A8A1LV32_AJEC8</name>
<dbReference type="VEuPathDB" id="FungiDB:I7I53_12053"/>
<evidence type="ECO:0000313" key="2">
    <source>
        <dbReference type="Proteomes" id="UP000663419"/>
    </source>
</evidence>
<gene>
    <name evidence="1" type="ORF">I7I53_12053</name>
</gene>
<protein>
    <submittedName>
        <fullName evidence="1">Carboxylesterase</fullName>
    </submittedName>
</protein>
<dbReference type="AlphaFoldDB" id="A0A8A1LV32"/>
<sequence>MHISRPFLPLVILMLSPEDFRIDLSGRRLVVGGGRKIGLLCYLVKGMMSGPEAAGLGFQHK</sequence>
<organism evidence="1 2">
    <name type="scientific">Ajellomyces capsulatus (strain H88)</name>
    <name type="common">Darling's disease fungus</name>
    <name type="synonym">Histoplasma capsulatum</name>
    <dbReference type="NCBI Taxonomy" id="544711"/>
    <lineage>
        <taxon>Eukaryota</taxon>
        <taxon>Fungi</taxon>
        <taxon>Dikarya</taxon>
        <taxon>Ascomycota</taxon>
        <taxon>Pezizomycotina</taxon>
        <taxon>Eurotiomycetes</taxon>
        <taxon>Eurotiomycetidae</taxon>
        <taxon>Onygenales</taxon>
        <taxon>Ajellomycetaceae</taxon>
        <taxon>Histoplasma</taxon>
    </lineage>
</organism>
<accession>A0A8A1LV32</accession>
<dbReference type="Proteomes" id="UP000663419">
    <property type="component" value="Chromosome 6"/>
</dbReference>
<reference evidence="1" key="1">
    <citation type="submission" date="2021-01" db="EMBL/GenBank/DDBJ databases">
        <title>Chromosome-level genome assembly of a human fungal pathogen reveals clustering of transcriptionally co-regulated genes.</title>
        <authorList>
            <person name="Voorhies M."/>
            <person name="Cohen S."/>
            <person name="Shea T.P."/>
            <person name="Petrus S."/>
            <person name="Munoz J.F."/>
            <person name="Poplawski S."/>
            <person name="Goldman W.E."/>
            <person name="Michael T."/>
            <person name="Cuomo C.A."/>
            <person name="Sil A."/>
            <person name="Beyhan S."/>
        </authorList>
    </citation>
    <scope>NUCLEOTIDE SEQUENCE</scope>
    <source>
        <strain evidence="1">H88</strain>
    </source>
</reference>